<reference evidence="1 2" key="1">
    <citation type="submission" date="2019-02" db="EMBL/GenBank/DDBJ databases">
        <title>Deep-cultivation of Planctomycetes and their phenomic and genomic characterization uncovers novel biology.</title>
        <authorList>
            <person name="Wiegand S."/>
            <person name="Jogler M."/>
            <person name="Boedeker C."/>
            <person name="Pinto D."/>
            <person name="Vollmers J."/>
            <person name="Rivas-Marin E."/>
            <person name="Kohn T."/>
            <person name="Peeters S.H."/>
            <person name="Heuer A."/>
            <person name="Rast P."/>
            <person name="Oberbeckmann S."/>
            <person name="Bunk B."/>
            <person name="Jeske O."/>
            <person name="Meyerdierks A."/>
            <person name="Storesund J.E."/>
            <person name="Kallscheuer N."/>
            <person name="Luecker S."/>
            <person name="Lage O.M."/>
            <person name="Pohl T."/>
            <person name="Merkel B.J."/>
            <person name="Hornburger P."/>
            <person name="Mueller R.-W."/>
            <person name="Bruemmer F."/>
            <person name="Labrenz M."/>
            <person name="Spormann A.M."/>
            <person name="Op den Camp H."/>
            <person name="Overmann J."/>
            <person name="Amann R."/>
            <person name="Jetten M.S.M."/>
            <person name="Mascher T."/>
            <person name="Medema M.H."/>
            <person name="Devos D.P."/>
            <person name="Kaster A.-K."/>
            <person name="Ovreas L."/>
            <person name="Rohde M."/>
            <person name="Galperin M.Y."/>
            <person name="Jogler C."/>
        </authorList>
    </citation>
    <scope>NUCLEOTIDE SEQUENCE [LARGE SCALE GENOMIC DNA]</scope>
    <source>
        <strain evidence="1 2">K23_9</strain>
    </source>
</reference>
<accession>A0A517NTQ0</accession>
<evidence type="ECO:0000313" key="2">
    <source>
        <dbReference type="Proteomes" id="UP000319817"/>
    </source>
</evidence>
<sequence length="32" mass="3595">MTAQNSAKKKQTITNDHVHAIRRITFAVTEIA</sequence>
<organism evidence="1 2">
    <name type="scientific">Stieleria marina</name>
    <dbReference type="NCBI Taxonomy" id="1930275"/>
    <lineage>
        <taxon>Bacteria</taxon>
        <taxon>Pseudomonadati</taxon>
        <taxon>Planctomycetota</taxon>
        <taxon>Planctomycetia</taxon>
        <taxon>Pirellulales</taxon>
        <taxon>Pirellulaceae</taxon>
        <taxon>Stieleria</taxon>
    </lineage>
</organism>
<keyword evidence="2" id="KW-1185">Reference proteome</keyword>
<protein>
    <submittedName>
        <fullName evidence="1">Uncharacterized protein</fullName>
    </submittedName>
</protein>
<dbReference type="Proteomes" id="UP000319817">
    <property type="component" value="Chromosome"/>
</dbReference>
<evidence type="ECO:0000313" key="1">
    <source>
        <dbReference type="EMBL" id="QDT10498.1"/>
    </source>
</evidence>
<name>A0A517NTQ0_9BACT</name>
<dbReference type="AlphaFoldDB" id="A0A517NTQ0"/>
<gene>
    <name evidence="1" type="ORF">K239x_24550</name>
</gene>
<dbReference type="EMBL" id="CP036526">
    <property type="protein sequence ID" value="QDT10498.1"/>
    <property type="molecule type" value="Genomic_DNA"/>
</dbReference>
<proteinExistence type="predicted"/>